<accession>A0A6J5NE72</accession>
<dbReference type="EMBL" id="LR798343">
    <property type="protein sequence ID" value="CAB5225379.1"/>
    <property type="molecule type" value="Genomic_DNA"/>
</dbReference>
<dbReference type="EMBL" id="LR796648">
    <property type="protein sequence ID" value="CAB4156982.1"/>
    <property type="molecule type" value="Genomic_DNA"/>
</dbReference>
<gene>
    <name evidence="1" type="ORF">UFOVP675_10</name>
    <name evidence="2" type="ORF">UFOVP747_20</name>
</gene>
<protein>
    <submittedName>
        <fullName evidence="1">Uncharacterized protein</fullName>
    </submittedName>
</protein>
<evidence type="ECO:0000313" key="2">
    <source>
        <dbReference type="EMBL" id="CAB5225379.1"/>
    </source>
</evidence>
<evidence type="ECO:0000313" key="1">
    <source>
        <dbReference type="EMBL" id="CAB4156982.1"/>
    </source>
</evidence>
<organism evidence="1">
    <name type="scientific">uncultured Caudovirales phage</name>
    <dbReference type="NCBI Taxonomy" id="2100421"/>
    <lineage>
        <taxon>Viruses</taxon>
        <taxon>Duplodnaviria</taxon>
        <taxon>Heunggongvirae</taxon>
        <taxon>Uroviricota</taxon>
        <taxon>Caudoviricetes</taxon>
        <taxon>Peduoviridae</taxon>
        <taxon>Maltschvirus</taxon>
        <taxon>Maltschvirus maltsch</taxon>
    </lineage>
</organism>
<proteinExistence type="predicted"/>
<reference evidence="1" key="1">
    <citation type="submission" date="2020-04" db="EMBL/GenBank/DDBJ databases">
        <authorList>
            <person name="Chiriac C."/>
            <person name="Salcher M."/>
            <person name="Ghai R."/>
            <person name="Kavagutti S V."/>
        </authorList>
    </citation>
    <scope>NUCLEOTIDE SEQUENCE</scope>
</reference>
<name>A0A6J5NE72_9CAUD</name>
<sequence>MTVLFDAIPAAIAAIGSAASAASGTIGTVASVASAGAGVLSALGGMQQQRQMAAAQEYNARVAEQNAATAFAAGTSQADLIALRNRQQLGQARAAAGASGLDVASGSPLEVMADLAGLGAADVAVARRNAEARFTSGQDEARTRRMEADNSRRMAPINTAASLLGTAAQFGANLGGYRLGRA</sequence>